<comment type="caution">
    <text evidence="1">The sequence shown here is derived from an EMBL/GenBank/DDBJ whole genome shotgun (WGS) entry which is preliminary data.</text>
</comment>
<protein>
    <submittedName>
        <fullName evidence="1">Uncharacterized protein</fullName>
    </submittedName>
</protein>
<evidence type="ECO:0000313" key="2">
    <source>
        <dbReference type="Proteomes" id="UP001367676"/>
    </source>
</evidence>
<name>A0AAN9T441_9HEMI</name>
<proteinExistence type="predicted"/>
<organism evidence="1 2">
    <name type="scientific">Parthenolecanium corni</name>
    <dbReference type="NCBI Taxonomy" id="536013"/>
    <lineage>
        <taxon>Eukaryota</taxon>
        <taxon>Metazoa</taxon>
        <taxon>Ecdysozoa</taxon>
        <taxon>Arthropoda</taxon>
        <taxon>Hexapoda</taxon>
        <taxon>Insecta</taxon>
        <taxon>Pterygota</taxon>
        <taxon>Neoptera</taxon>
        <taxon>Paraneoptera</taxon>
        <taxon>Hemiptera</taxon>
        <taxon>Sternorrhyncha</taxon>
        <taxon>Coccoidea</taxon>
        <taxon>Coccidae</taxon>
        <taxon>Parthenolecanium</taxon>
    </lineage>
</organism>
<gene>
    <name evidence="1" type="ORF">V9T40_014786</name>
</gene>
<reference evidence="1 2" key="1">
    <citation type="submission" date="2024-03" db="EMBL/GenBank/DDBJ databases">
        <title>Adaptation during the transition from Ophiocordyceps entomopathogen to insect associate is accompanied by gene loss and intensified selection.</title>
        <authorList>
            <person name="Ward C.M."/>
            <person name="Onetto C.A."/>
            <person name="Borneman A.R."/>
        </authorList>
    </citation>
    <scope>NUCLEOTIDE SEQUENCE [LARGE SCALE GENOMIC DNA]</scope>
    <source>
        <strain evidence="1">AWRI1</strain>
        <tissue evidence="1">Single Adult Female</tissue>
    </source>
</reference>
<accession>A0AAN9T441</accession>
<dbReference type="AlphaFoldDB" id="A0AAN9T441"/>
<keyword evidence="2" id="KW-1185">Reference proteome</keyword>
<sequence>MAAAASAAAAAQPLMLVRVNVIRKLQSAGEMGRDNAINDDLISLHRPRYPSKKPAGSNTLFAKQRHSDGFPWLLRRQCHILSAPMTNTHNHHTVVCISFTDHLCQRILA</sequence>
<dbReference type="EMBL" id="JBBCAQ010000041">
    <property type="protein sequence ID" value="KAK7571182.1"/>
    <property type="molecule type" value="Genomic_DNA"/>
</dbReference>
<evidence type="ECO:0000313" key="1">
    <source>
        <dbReference type="EMBL" id="KAK7571182.1"/>
    </source>
</evidence>
<dbReference type="Proteomes" id="UP001367676">
    <property type="component" value="Unassembled WGS sequence"/>
</dbReference>